<proteinExistence type="predicted"/>
<evidence type="ECO:0000256" key="2">
    <source>
        <dbReference type="ARBA" id="ARBA00022801"/>
    </source>
</evidence>
<dbReference type="NCBIfam" id="TIGR00724">
    <property type="entry name" value="urea_amlyse_rel"/>
    <property type="match status" value="1"/>
</dbReference>
<name>A0A8J3ZYH6_9ACTN</name>
<evidence type="ECO:0000256" key="1">
    <source>
        <dbReference type="ARBA" id="ARBA00022741"/>
    </source>
</evidence>
<comment type="caution">
    <text evidence="6">The sequence shown here is derived from an EMBL/GenBank/DDBJ whole genome shotgun (WGS) entry which is preliminary data.</text>
</comment>
<evidence type="ECO:0000313" key="7">
    <source>
        <dbReference type="Proteomes" id="UP000635606"/>
    </source>
</evidence>
<reference evidence="6" key="1">
    <citation type="submission" date="2021-01" db="EMBL/GenBank/DDBJ databases">
        <title>Whole genome shotgun sequence of Virgisporangium ochraceum NBRC 16418.</title>
        <authorList>
            <person name="Komaki H."/>
            <person name="Tamura T."/>
        </authorList>
    </citation>
    <scope>NUCLEOTIDE SEQUENCE</scope>
    <source>
        <strain evidence="6">NBRC 16418</strain>
    </source>
</reference>
<dbReference type="InterPro" id="IPR029000">
    <property type="entry name" value="Cyclophilin-like_dom_sf"/>
</dbReference>
<dbReference type="Pfam" id="PF02626">
    <property type="entry name" value="CT_A_B"/>
    <property type="match status" value="1"/>
</dbReference>
<dbReference type="GO" id="GO:0016787">
    <property type="term" value="F:hydrolase activity"/>
    <property type="evidence" value="ECO:0007669"/>
    <property type="project" value="UniProtKB-KW"/>
</dbReference>
<dbReference type="PANTHER" id="PTHR43309">
    <property type="entry name" value="5-OXOPROLINASE SUBUNIT C"/>
    <property type="match status" value="1"/>
</dbReference>
<dbReference type="Proteomes" id="UP000635606">
    <property type="component" value="Unassembled WGS sequence"/>
</dbReference>
<dbReference type="InterPro" id="IPR003778">
    <property type="entry name" value="CT_A_B"/>
</dbReference>
<protein>
    <submittedName>
        <fullName evidence="6">Allophanate hydrolase</fullName>
    </submittedName>
</protein>
<keyword evidence="7" id="KW-1185">Reference proteome</keyword>
<dbReference type="GO" id="GO:0005524">
    <property type="term" value="F:ATP binding"/>
    <property type="evidence" value="ECO:0007669"/>
    <property type="project" value="UniProtKB-KW"/>
</dbReference>
<feature type="region of interest" description="Disordered" evidence="4">
    <location>
        <begin position="131"/>
        <end position="163"/>
    </location>
</feature>
<evidence type="ECO:0000256" key="4">
    <source>
        <dbReference type="SAM" id="MobiDB-lite"/>
    </source>
</evidence>
<dbReference type="Gene3D" id="2.40.100.10">
    <property type="entry name" value="Cyclophilin-like"/>
    <property type="match status" value="1"/>
</dbReference>
<accession>A0A8J3ZYH6</accession>
<organism evidence="6 7">
    <name type="scientific">Virgisporangium ochraceum</name>
    <dbReference type="NCBI Taxonomy" id="65505"/>
    <lineage>
        <taxon>Bacteria</taxon>
        <taxon>Bacillati</taxon>
        <taxon>Actinomycetota</taxon>
        <taxon>Actinomycetes</taxon>
        <taxon>Micromonosporales</taxon>
        <taxon>Micromonosporaceae</taxon>
        <taxon>Virgisporangium</taxon>
    </lineage>
</organism>
<dbReference type="SMART" id="SM00797">
    <property type="entry name" value="AHS2"/>
    <property type="match status" value="1"/>
</dbReference>
<evidence type="ECO:0000259" key="5">
    <source>
        <dbReference type="SMART" id="SM00797"/>
    </source>
</evidence>
<evidence type="ECO:0000313" key="6">
    <source>
        <dbReference type="EMBL" id="GIJ69800.1"/>
    </source>
</evidence>
<dbReference type="SUPFAM" id="SSF50891">
    <property type="entry name" value="Cyclophilin-like"/>
    <property type="match status" value="1"/>
</dbReference>
<dbReference type="AlphaFoldDB" id="A0A8J3ZYH6"/>
<dbReference type="EMBL" id="BOPH01000068">
    <property type="protein sequence ID" value="GIJ69800.1"/>
    <property type="molecule type" value="Genomic_DNA"/>
</dbReference>
<keyword evidence="3" id="KW-0067">ATP-binding</keyword>
<sequence length="288" mass="29662">MIEVLRAGALTTVQDQGRTGHAHLGVPAAGALDGPALHLANRLVGNDRAAAGLEITVSGCRLRVHRTTIVAVTGAPAAKITVDRRSVDAGVPVPVPAGAVLDIGPASAGVRTYLAVAGGIDVPPVLGSRSTDTLSGLGPRPLRDGDTLPVGPPTGPAAPVWFTTSEPRTPRLRVTLGPRDDWFTDEARQTLGTAEWTVSAKSNRVAARLEGPKLTRANTDELPSEGIVLGAVQVPAGGEPLVFLADHPTTGGYPVIGVVHPDDLPVLAQSRPGAKLRMTVVQKGDAWT</sequence>
<evidence type="ECO:0000256" key="3">
    <source>
        <dbReference type="ARBA" id="ARBA00022840"/>
    </source>
</evidence>
<dbReference type="InterPro" id="IPR052708">
    <property type="entry name" value="PxpC"/>
</dbReference>
<gene>
    <name evidence="6" type="ORF">Voc01_047170</name>
</gene>
<keyword evidence="1" id="KW-0547">Nucleotide-binding</keyword>
<dbReference type="PANTHER" id="PTHR43309:SF3">
    <property type="entry name" value="5-OXOPROLINASE SUBUNIT C"/>
    <property type="match status" value="1"/>
</dbReference>
<keyword evidence="2 6" id="KW-0378">Hydrolase</keyword>
<feature type="domain" description="Carboxyltransferase" evidence="5">
    <location>
        <begin position="23"/>
        <end position="287"/>
    </location>
</feature>